<dbReference type="GO" id="GO:0003723">
    <property type="term" value="F:RNA binding"/>
    <property type="evidence" value="ECO:0007669"/>
    <property type="project" value="InterPro"/>
</dbReference>
<dbReference type="Pfam" id="PF01142">
    <property type="entry name" value="TruD"/>
    <property type="match status" value="1"/>
</dbReference>
<dbReference type="GO" id="GO:0009982">
    <property type="term" value="F:pseudouridine synthase activity"/>
    <property type="evidence" value="ECO:0007669"/>
    <property type="project" value="InterPro"/>
</dbReference>
<proteinExistence type="inferred from homology"/>
<feature type="region of interest" description="Disordered" evidence="4">
    <location>
        <begin position="440"/>
        <end position="462"/>
    </location>
</feature>
<feature type="non-terminal residue" evidence="6">
    <location>
        <position position="462"/>
    </location>
</feature>
<gene>
    <name evidence="6" type="ORF">A2Y57_02605</name>
</gene>
<dbReference type="PANTHER" id="PTHR13326">
    <property type="entry name" value="TRNA PSEUDOURIDINE SYNTHASE D"/>
    <property type="match status" value="1"/>
</dbReference>
<dbReference type="PROSITE" id="PS01268">
    <property type="entry name" value="UPF0024"/>
    <property type="match status" value="1"/>
</dbReference>
<dbReference type="PROSITE" id="PS50984">
    <property type="entry name" value="TRUD"/>
    <property type="match status" value="1"/>
</dbReference>
<evidence type="ECO:0000256" key="3">
    <source>
        <dbReference type="ARBA" id="ARBA00023235"/>
    </source>
</evidence>
<dbReference type="InterPro" id="IPR020119">
    <property type="entry name" value="PsdUridine_synth_TruD_CS"/>
</dbReference>
<evidence type="ECO:0000256" key="2">
    <source>
        <dbReference type="ARBA" id="ARBA00022694"/>
    </source>
</evidence>
<dbReference type="GO" id="GO:0001522">
    <property type="term" value="P:pseudouridine synthesis"/>
    <property type="evidence" value="ECO:0007669"/>
    <property type="project" value="InterPro"/>
</dbReference>
<dbReference type="InterPro" id="IPR011760">
    <property type="entry name" value="PsdUridine_synth_TruD_insert"/>
</dbReference>
<dbReference type="Proteomes" id="UP000177103">
    <property type="component" value="Unassembled WGS sequence"/>
</dbReference>
<dbReference type="Gene3D" id="3.30.2350.20">
    <property type="entry name" value="TruD, catalytic domain"/>
    <property type="match status" value="2"/>
</dbReference>
<evidence type="ECO:0000259" key="5">
    <source>
        <dbReference type="PROSITE" id="PS50984"/>
    </source>
</evidence>
<comment type="caution">
    <text evidence="6">The sequence shown here is derived from an EMBL/GenBank/DDBJ whole genome shotgun (WGS) entry which is preliminary data.</text>
</comment>
<evidence type="ECO:0000256" key="1">
    <source>
        <dbReference type="ARBA" id="ARBA00007953"/>
    </source>
</evidence>
<feature type="domain" description="TRUD" evidence="5">
    <location>
        <begin position="197"/>
        <end position="400"/>
    </location>
</feature>
<accession>A0A1G1WBG0</accession>
<keyword evidence="2" id="KW-0819">tRNA processing</keyword>
<organism evidence="6 7">
    <name type="scientific">Candidatus Woykebacteria bacterium RBG_13_40_7b</name>
    <dbReference type="NCBI Taxonomy" id="1802594"/>
    <lineage>
        <taxon>Bacteria</taxon>
        <taxon>Candidatus Woykeibacteriota</taxon>
    </lineage>
</organism>
<dbReference type="InterPro" id="IPR001656">
    <property type="entry name" value="PsdUridine_synth_TruD"/>
</dbReference>
<keyword evidence="3" id="KW-0413">Isomerase</keyword>
<evidence type="ECO:0000313" key="7">
    <source>
        <dbReference type="Proteomes" id="UP000177103"/>
    </source>
</evidence>
<evidence type="ECO:0000313" key="6">
    <source>
        <dbReference type="EMBL" id="OGY25028.1"/>
    </source>
</evidence>
<dbReference type="PANTHER" id="PTHR13326:SF21">
    <property type="entry name" value="PSEUDOURIDYLATE SYNTHASE PUS7L"/>
    <property type="match status" value="1"/>
</dbReference>
<comment type="similarity">
    <text evidence="1">Belongs to the pseudouridine synthase TruD family.</text>
</comment>
<name>A0A1G1WBG0_9BACT</name>
<dbReference type="InterPro" id="IPR020103">
    <property type="entry name" value="PsdUridine_synth_cat_dom_sf"/>
</dbReference>
<reference evidence="6 7" key="1">
    <citation type="journal article" date="2016" name="Nat. Commun.">
        <title>Thousands of microbial genomes shed light on interconnected biogeochemical processes in an aquifer system.</title>
        <authorList>
            <person name="Anantharaman K."/>
            <person name="Brown C.T."/>
            <person name="Hug L.A."/>
            <person name="Sharon I."/>
            <person name="Castelle C.J."/>
            <person name="Probst A.J."/>
            <person name="Thomas B.C."/>
            <person name="Singh A."/>
            <person name="Wilkins M.J."/>
            <person name="Karaoz U."/>
            <person name="Brodie E.L."/>
            <person name="Williams K.H."/>
            <person name="Hubbard S.S."/>
            <person name="Banfield J.F."/>
        </authorList>
    </citation>
    <scope>NUCLEOTIDE SEQUENCE [LARGE SCALE GENOMIC DNA]</scope>
</reference>
<evidence type="ECO:0000256" key="4">
    <source>
        <dbReference type="SAM" id="MobiDB-lite"/>
    </source>
</evidence>
<dbReference type="GO" id="GO:0140098">
    <property type="term" value="F:catalytic activity, acting on RNA"/>
    <property type="evidence" value="ECO:0007669"/>
    <property type="project" value="UniProtKB-ARBA"/>
</dbReference>
<dbReference type="GO" id="GO:0008033">
    <property type="term" value="P:tRNA processing"/>
    <property type="evidence" value="ECO:0007669"/>
    <property type="project" value="UniProtKB-KW"/>
</dbReference>
<dbReference type="SUPFAM" id="SSF55120">
    <property type="entry name" value="Pseudouridine synthase"/>
    <property type="match status" value="1"/>
</dbReference>
<dbReference type="AlphaFoldDB" id="A0A1G1WBG0"/>
<dbReference type="InterPro" id="IPR042214">
    <property type="entry name" value="TruD_catalytic"/>
</dbReference>
<protein>
    <recommendedName>
        <fullName evidence="5">TRUD domain-containing protein</fullName>
    </recommendedName>
</protein>
<dbReference type="EMBL" id="MHCQ01000004">
    <property type="protein sequence ID" value="OGY25028.1"/>
    <property type="molecule type" value="Genomic_DNA"/>
</dbReference>
<sequence>MVESTNLEKLIQEYPFLTAKYAPQFSSEDFEKIGIKIPEAGLEDGYIKLYPEDFIVEEVNPKGKICTIEKPQEKPTLQEGENQRYLNTTLVKKGMATFEAESIIAYFLKIPVRNISHAGIKDAVAITSQRISIKNPTLETVTAIEHSRMFLKDFEFNEPLVTEGGLAGNIFTILVRTKSNFDQAKIEERIEKIREDGFPNFFSLQRFGRRLENHRVGKLIIQRKFEEAVKTVLTESSPYEAPLVTLLRTKVYYAWGDWEKVEELFRKMANYFRDEVTLVRYLKREPKDFRGALASFPNLAKLYVYAYTAYLFNKKLSEIYQENRENPPQLLPLTSPYNPETLQVYGQYLKEENLSLEDFIIRELPFIRINRLRIPTFIKPGLLDYRFLPQGAAFRFILRKGSYATSFLSYIFNLTEGEPKPLWLNKELINTQDKFKEKEMEEIKEESLPQQKEIVEEGAKEE</sequence>